<dbReference type="OrthoDB" id="1201645at2"/>
<accession>A0A4R1KVX0</accession>
<dbReference type="EMBL" id="SMGI01000001">
    <property type="protein sequence ID" value="TCK68853.1"/>
    <property type="molecule type" value="Genomic_DNA"/>
</dbReference>
<protein>
    <submittedName>
        <fullName evidence="1">Uncharacterized protein</fullName>
    </submittedName>
</protein>
<dbReference type="Proteomes" id="UP000295714">
    <property type="component" value="Unassembled WGS sequence"/>
</dbReference>
<keyword evidence="2" id="KW-1185">Reference proteome</keyword>
<evidence type="ECO:0000313" key="2">
    <source>
        <dbReference type="Proteomes" id="UP000295714"/>
    </source>
</evidence>
<sequence>MKFITKILASMGNIRAMEKLHVDDHTEAIINDIEQKPFGISENNVLYAGLNELGGYYFFQTVVVGQFHIKTLKGARLILKGDNIELQLNSDMSELESDYSNVSNRSITKIDFQIEEADIKTLQNSRITSIQLKAKKQDILFTKYEEK</sequence>
<dbReference type="AlphaFoldDB" id="A0A4R1KVX0"/>
<comment type="caution">
    <text evidence="1">The sequence shown here is derived from an EMBL/GenBank/DDBJ whole genome shotgun (WGS) entry which is preliminary data.</text>
</comment>
<name>A0A4R1KVX0_9FLAO</name>
<reference evidence="1 2" key="1">
    <citation type="journal article" date="2015" name="Stand. Genomic Sci.">
        <title>Genomic Encyclopedia of Bacterial and Archaeal Type Strains, Phase III: the genomes of soil and plant-associated and newly described type strains.</title>
        <authorList>
            <person name="Whitman W.B."/>
            <person name="Woyke T."/>
            <person name="Klenk H.P."/>
            <person name="Zhou Y."/>
            <person name="Lilburn T.G."/>
            <person name="Beck B.J."/>
            <person name="De Vos P."/>
            <person name="Vandamme P."/>
            <person name="Eisen J.A."/>
            <person name="Garrity G."/>
            <person name="Hugenholtz P."/>
            <person name="Kyrpides N.C."/>
        </authorList>
    </citation>
    <scope>NUCLEOTIDE SEQUENCE [LARGE SCALE GENOMIC DNA]</scope>
    <source>
        <strain evidence="1 2">CECT 8445</strain>
    </source>
</reference>
<organism evidence="1 2">
    <name type="scientific">Winogradskyella wandonensis</name>
    <dbReference type="NCBI Taxonomy" id="1442586"/>
    <lineage>
        <taxon>Bacteria</taxon>
        <taxon>Pseudomonadati</taxon>
        <taxon>Bacteroidota</taxon>
        <taxon>Flavobacteriia</taxon>
        <taxon>Flavobacteriales</taxon>
        <taxon>Flavobacteriaceae</taxon>
        <taxon>Winogradskyella</taxon>
    </lineage>
</organism>
<proteinExistence type="predicted"/>
<gene>
    <name evidence="1" type="ORF">DFQ05_0363</name>
</gene>
<dbReference type="RefSeq" id="WP_132702982.1">
    <property type="nucleotide sequence ID" value="NZ_SMGI01000001.1"/>
</dbReference>
<evidence type="ECO:0000313" key="1">
    <source>
        <dbReference type="EMBL" id="TCK68853.1"/>
    </source>
</evidence>